<dbReference type="GO" id="GO:0046872">
    <property type="term" value="F:metal ion binding"/>
    <property type="evidence" value="ECO:0007669"/>
    <property type="project" value="UniProtKB-KW"/>
</dbReference>
<dbReference type="EMBL" id="CP071463">
    <property type="protein sequence ID" value="QSW84437.1"/>
    <property type="molecule type" value="Genomic_DNA"/>
</dbReference>
<evidence type="ECO:0000256" key="3">
    <source>
        <dbReference type="ARBA" id="ARBA00023014"/>
    </source>
</evidence>
<sequence>MHLDTQRDPDGGWYDRDIRLVDKEENVIEDFGKDPTLDELREAEHRHRKRINLWQQGLVCYECGNQINDRFAARPDGQILCWECAKSENSREQGGLIINTDPTKSVLSESKLHEKSLCDYVINVATGCRHGCKFCYVPSTPAIDNRDEMLAKHADVDDPQRDWGSYLLYRDDLPERVHEGLQETDFSDWKTTRRGRGVVMLSSGTDCYQDRRAAQITRGCVQELTEHGIPVRILTRSPNVTRDIDLFQKAGNKIAVGCSIPTFDTALVKAMEPNAPPPQARWEALDKLFQAGVPRFVSFSPTYPTMDRDDIREALSWFAAIDPTVVFHEPMNPRGANFQMCLEAAQEAGYVDMAEELFKIREEDKWVEYALDHIELVQDVAGQFENLTIHTWPDRKLLQETSGERYRELRKMKKEVSPETFESDPF</sequence>
<reference evidence="5 6" key="1">
    <citation type="journal article" date="2006" name="Int. J. Syst. Evol. Microbiol.">
        <title>Haloterrigena longa sp. nov. and Haloterrigena limicola sp. nov., extremely halophilic archaea isolated from a salt lake.</title>
        <authorList>
            <person name="Cui H.L."/>
            <person name="Tohty D."/>
            <person name="Zhou P.J."/>
            <person name="Liu S.J."/>
        </authorList>
    </citation>
    <scope>NUCLEOTIDE SEQUENCE [LARGE SCALE GENOMIC DNA]</scope>
    <source>
        <strain evidence="5 6">ABH32</strain>
    </source>
</reference>
<dbReference type="PANTHER" id="PTHR43432:SF6">
    <property type="entry name" value="RADICAL SAM CORE DOMAIN-CONTAINING PROTEIN"/>
    <property type="match status" value="1"/>
</dbReference>
<dbReference type="SFLD" id="SFLDG01084">
    <property type="entry name" value="Uncharacterised_Radical_SAM_Su"/>
    <property type="match status" value="1"/>
</dbReference>
<dbReference type="OrthoDB" id="15538at2157"/>
<evidence type="ECO:0000256" key="1">
    <source>
        <dbReference type="ARBA" id="ARBA00022723"/>
    </source>
</evidence>
<proteinExistence type="predicted"/>
<dbReference type="InterPro" id="IPR058240">
    <property type="entry name" value="rSAM_sf"/>
</dbReference>
<protein>
    <submittedName>
        <fullName evidence="5">Radical SAM protein</fullName>
    </submittedName>
</protein>
<keyword evidence="6" id="KW-1185">Reference proteome</keyword>
<dbReference type="GeneID" id="63184755"/>
<dbReference type="SFLD" id="SFLDS00029">
    <property type="entry name" value="Radical_SAM"/>
    <property type="match status" value="1"/>
</dbReference>
<dbReference type="AlphaFoldDB" id="A0A8A2U726"/>
<dbReference type="InterPro" id="IPR006638">
    <property type="entry name" value="Elp3/MiaA/NifB-like_rSAM"/>
</dbReference>
<dbReference type="GO" id="GO:0051536">
    <property type="term" value="F:iron-sulfur cluster binding"/>
    <property type="evidence" value="ECO:0007669"/>
    <property type="project" value="UniProtKB-KW"/>
</dbReference>
<dbReference type="PANTHER" id="PTHR43432">
    <property type="entry name" value="SLR0285 PROTEIN"/>
    <property type="match status" value="1"/>
</dbReference>
<keyword evidence="2" id="KW-0408">Iron</keyword>
<dbReference type="RefSeq" id="WP_207269674.1">
    <property type="nucleotide sequence ID" value="NZ_CP071463.1"/>
</dbReference>
<dbReference type="PROSITE" id="PS51918">
    <property type="entry name" value="RADICAL_SAM"/>
    <property type="match status" value="1"/>
</dbReference>
<keyword evidence="1" id="KW-0479">Metal-binding</keyword>
<accession>A0A8A2U726</accession>
<evidence type="ECO:0000313" key="6">
    <source>
        <dbReference type="Proteomes" id="UP000663191"/>
    </source>
</evidence>
<dbReference type="SMART" id="SM00729">
    <property type="entry name" value="Elp3"/>
    <property type="match status" value="1"/>
</dbReference>
<name>A0A8A2U726_9EURY</name>
<feature type="domain" description="Radical SAM core" evidence="4">
    <location>
        <begin position="113"/>
        <end position="368"/>
    </location>
</feature>
<dbReference type="Gene3D" id="3.80.30.30">
    <property type="match status" value="1"/>
</dbReference>
<keyword evidence="3" id="KW-0411">Iron-sulfur</keyword>
<gene>
    <name evidence="5" type="ORF">J0X27_13385</name>
</gene>
<dbReference type="SUPFAM" id="SSF102114">
    <property type="entry name" value="Radical SAM enzymes"/>
    <property type="match status" value="1"/>
</dbReference>
<dbReference type="Pfam" id="PF04055">
    <property type="entry name" value="Radical_SAM"/>
    <property type="match status" value="1"/>
</dbReference>
<organism evidence="5 6">
    <name type="scientific">Natrinema longum</name>
    <dbReference type="NCBI Taxonomy" id="370324"/>
    <lineage>
        <taxon>Archaea</taxon>
        <taxon>Methanobacteriati</taxon>
        <taxon>Methanobacteriota</taxon>
        <taxon>Stenosarchaea group</taxon>
        <taxon>Halobacteria</taxon>
        <taxon>Halobacteriales</taxon>
        <taxon>Natrialbaceae</taxon>
        <taxon>Natrinema</taxon>
    </lineage>
</organism>
<dbReference type="Proteomes" id="UP000663191">
    <property type="component" value="Chromosome"/>
</dbReference>
<dbReference type="InterPro" id="IPR040086">
    <property type="entry name" value="MJ0683-like"/>
</dbReference>
<dbReference type="CDD" id="cd01335">
    <property type="entry name" value="Radical_SAM"/>
    <property type="match status" value="1"/>
</dbReference>
<evidence type="ECO:0000313" key="5">
    <source>
        <dbReference type="EMBL" id="QSW84437.1"/>
    </source>
</evidence>
<dbReference type="InterPro" id="IPR007197">
    <property type="entry name" value="rSAM"/>
</dbReference>
<dbReference type="GO" id="GO:0003824">
    <property type="term" value="F:catalytic activity"/>
    <property type="evidence" value="ECO:0007669"/>
    <property type="project" value="InterPro"/>
</dbReference>
<evidence type="ECO:0000259" key="4">
    <source>
        <dbReference type="PROSITE" id="PS51918"/>
    </source>
</evidence>
<evidence type="ECO:0000256" key="2">
    <source>
        <dbReference type="ARBA" id="ARBA00023004"/>
    </source>
</evidence>
<dbReference type="KEGG" id="hlo:J0X27_13385"/>